<reference evidence="1 2" key="1">
    <citation type="journal article" date="2013" name="Genome Biol.">
        <title>Genome of Acanthamoeba castellanii highlights extensive lateral gene transfer and early evolution of tyrosine kinase signaling.</title>
        <authorList>
            <person name="Clarke M."/>
            <person name="Lohan A.J."/>
            <person name="Liu B."/>
            <person name="Lagkouvardos I."/>
            <person name="Roy S."/>
            <person name="Zafar N."/>
            <person name="Bertelli C."/>
            <person name="Schilde C."/>
            <person name="Kianianmomeni A."/>
            <person name="Burglin T.R."/>
            <person name="Frech C."/>
            <person name="Turcotte B."/>
            <person name="Kopec K.O."/>
            <person name="Synnott J.M."/>
            <person name="Choo C."/>
            <person name="Paponov I."/>
            <person name="Finkler A."/>
            <person name="Soon Heng Tan C."/>
            <person name="Hutchins A.P."/>
            <person name="Weinmeier T."/>
            <person name="Rattei T."/>
            <person name="Chu J.S."/>
            <person name="Gimenez G."/>
            <person name="Irimia M."/>
            <person name="Rigden D.J."/>
            <person name="Fitzpatrick D.A."/>
            <person name="Lorenzo-Morales J."/>
            <person name="Bateman A."/>
            <person name="Chiu C.H."/>
            <person name="Tang P."/>
            <person name="Hegemann P."/>
            <person name="Fromm H."/>
            <person name="Raoult D."/>
            <person name="Greub G."/>
            <person name="Miranda-Saavedra D."/>
            <person name="Chen N."/>
            <person name="Nash P."/>
            <person name="Ginger M.L."/>
            <person name="Horn M."/>
            <person name="Schaap P."/>
            <person name="Caler L."/>
            <person name="Loftus B."/>
        </authorList>
    </citation>
    <scope>NUCLEOTIDE SEQUENCE [LARGE SCALE GENOMIC DNA]</scope>
    <source>
        <strain evidence="1 2">Neff</strain>
    </source>
</reference>
<proteinExistence type="predicted"/>
<gene>
    <name evidence="1" type="ORF">ACA1_073600</name>
</gene>
<dbReference type="GeneID" id="14924699"/>
<accession>L8HEX6</accession>
<keyword evidence="2" id="KW-1185">Reference proteome</keyword>
<dbReference type="RefSeq" id="XP_004353243.1">
    <property type="nucleotide sequence ID" value="XM_004353191.1"/>
</dbReference>
<organism evidence="1 2">
    <name type="scientific">Acanthamoeba castellanii (strain ATCC 30010 / Neff)</name>
    <dbReference type="NCBI Taxonomy" id="1257118"/>
    <lineage>
        <taxon>Eukaryota</taxon>
        <taxon>Amoebozoa</taxon>
        <taxon>Discosea</taxon>
        <taxon>Longamoebia</taxon>
        <taxon>Centramoebida</taxon>
        <taxon>Acanthamoebidae</taxon>
        <taxon>Acanthamoeba</taxon>
    </lineage>
</organism>
<evidence type="ECO:0000313" key="2">
    <source>
        <dbReference type="Proteomes" id="UP000011083"/>
    </source>
</evidence>
<dbReference type="EMBL" id="KB007857">
    <property type="protein sequence ID" value="ELR23715.1"/>
    <property type="molecule type" value="Genomic_DNA"/>
</dbReference>
<protein>
    <submittedName>
        <fullName evidence="1">Uncharacterized protein</fullName>
    </submittedName>
</protein>
<sequence>MANPLKWGPCFCCHQWRDKLDKTTKHNTNNMLAVLWHYYKALLHLASPLYVAPSRVPLGGLGLFTQHGTSMRLGASPFMDHLWAVLFEVNDATFAKLWTNNYLSLYGLLHILCGPLTLANHQCERYHHPQVESWQRSFMASVLYM</sequence>
<dbReference type="Proteomes" id="UP000011083">
    <property type="component" value="Unassembled WGS sequence"/>
</dbReference>
<name>L8HEX6_ACACF</name>
<dbReference type="VEuPathDB" id="AmoebaDB:ACA1_073600"/>
<dbReference type="AlphaFoldDB" id="L8HEX6"/>
<evidence type="ECO:0000313" key="1">
    <source>
        <dbReference type="EMBL" id="ELR23715.1"/>
    </source>
</evidence>
<dbReference type="KEGG" id="acan:ACA1_073600"/>